<dbReference type="GO" id="GO:0003729">
    <property type="term" value="F:mRNA binding"/>
    <property type="evidence" value="ECO:0007669"/>
    <property type="project" value="TreeGrafter"/>
</dbReference>
<evidence type="ECO:0000256" key="3">
    <source>
        <dbReference type="ARBA" id="ARBA00019596"/>
    </source>
</evidence>
<dbReference type="GO" id="GO:0000445">
    <property type="term" value="C:THO complex part of transcription export complex"/>
    <property type="evidence" value="ECO:0007669"/>
    <property type="project" value="TreeGrafter"/>
</dbReference>
<evidence type="ECO:0000259" key="7">
    <source>
        <dbReference type="Pfam" id="PF11262"/>
    </source>
</evidence>
<feature type="compositionally biased region" description="Basic and acidic residues" evidence="6">
    <location>
        <begin position="1488"/>
        <end position="1543"/>
    </location>
</feature>
<feature type="compositionally biased region" description="Basic and acidic residues" evidence="6">
    <location>
        <begin position="1372"/>
        <end position="1470"/>
    </location>
</feature>
<dbReference type="PANTHER" id="PTHR21597:SF0">
    <property type="entry name" value="THO COMPLEX SUBUNIT 2"/>
    <property type="match status" value="1"/>
</dbReference>
<sequence>MSVVLSPELKYVTEERLQEWKNPNPNPNPSASSRVADPVPMTRFLFELCWAMVRGELPFQKCKNALDSVQFEEDPHVDEMGSILADIVAQFAQDLTVSGDHRARLVKMTKALVEASLVPARLLQERCEEEFLFEADLSRMKAQDLKSKEVRVNTRLLYQQTKFNLLREESEGYAKLVTLLCQGCLDPASNNALGVTISIIKSLIGHFDLDPNRVFDIVLDCFELYPEKKIFYDLIPIFPKSHAAQILGFKFQYYQRMEVTTPVPSSLFNLAALMVKENFIELDSIYPHLLPQDEDAFMHYEGFLSKRIDEASKIGRINLAATGKDLMETEEKQDVSVDFYASWDLELDVLAERAPEVRTNQKLGLLIGFLSVHDWNHAQILFERLSPMNPVEHVEICEGLFRVIEKTISSAYKIISKSYQPPCKSWNSDDVMEVDPPATSSLSVDLPREFFQMLSVVGPYLHRDTALLQKICRVLRGYYVSVRDDAAKVNSPNSDESRRYKEARIRVEDAIGSCLLPSLQLIPANPAIGFGIWDVLSLLPYEVRYRLYGEWEKDDERNPLVLSARQLAKLDTRRILKRLAKENLKQLGRMVAKLAHANPMTVLRTIVQQIEAYKDMIMPVVDAFKYLTQLEYDILEYVVIERLAQGGRDKLKEDGLNLSDWLQSLASFWGSLCKKYPSMELRGLFQYLVNQLKKGSGTELVLLEELIEQMANVHYTENITEEQLDALAGSETLRYQSNLYGSARNNKVLSKSTNRLRDSLLPKDNPKLAIPLLILIAQYRSMIILKADAPYIKMVSEQFDRCHGTLLQYVDFLSSAISPASAYAQFIPSLHDLAHMYHLEPEVAFLIYRPVMRLFKRPGSEGVCWPLDAGEEADSEKGLQDFVLNIDSSQEPVRWLEFLNTVESMLPSKSWKNLSSDLYATFWGLTLYDLYVPKKRYEAEIAKQHSALKALEELSDTSSVAISKRKKDKEKIQELLDRLVSEYRKHEKHVESVRQMMAREKDRWLSNCPEPVKINMEFLQRCVFPRSICSATDAAYCAAFVRMLHSLGTPFFNTLQHIDLLICKLLQPMICCCTELEAGRFGRFLCETLKMAYDWKKDESVYERECANMPGFALYYKFPHSQRVSFPGFVRVHFKWSQKITRVLVQCLESTEYMEIRNALIVLTKISSVFPVVRKSGLNIEKRVAKIKADEREDLKVLATGVAAALASRKSSWVSDEEFGMGHLETKPAASPAKAPPPGNNNHIAVDSGSNPPKEHNTRHKSTTDAKNERSNGAASRLPDEHLKAQSEEPSSRTSKSSAESETRALHKQRGAPSILGKPPKLEDGKSGKISESGPDPIPTTATNGKSSQRGTSTSNATAHVSKVESGTVARTSHEHTQKRAVQNEEQDRVAKRRKGEERERETESDKDREKERENDRSSRDRADDRHDKEQRDREKQRERERERERSTERRDRDRSLERGGKDEREREKLPPPPPLPPSFVPQSVSRHSVERERERERDDDVNKRRREEDNRDGRKREDRDGSSSKVEERERDKLKEDSEANAKRRKVKRSSSTEPGEYSPAVPSSHSYDTRGERKGAATPHRGGYGDENARSHSKDPSSKANRRDTEQSHERDFEEDKRQRAEPKRKHRK</sequence>
<comment type="caution">
    <text evidence="10">The sequence shown here is derived from an EMBL/GenBank/DDBJ whole genome shotgun (WGS) entry which is preliminary data.</text>
</comment>
<protein>
    <recommendedName>
        <fullName evidence="3">THO complex subunit 2</fullName>
    </recommendedName>
</protein>
<feature type="domain" description="THO complex subunitTHOC2 N-terminal" evidence="8">
    <location>
        <begin position="591"/>
        <end position="666"/>
    </location>
</feature>
<feature type="region of interest" description="Disordered" evidence="6">
    <location>
        <begin position="1226"/>
        <end position="1631"/>
    </location>
</feature>
<gene>
    <name evidence="10" type="ORF">LUZ61_012312</name>
</gene>
<keyword evidence="11" id="KW-1185">Reference proteome</keyword>
<evidence type="ECO:0000259" key="8">
    <source>
        <dbReference type="Pfam" id="PF11732"/>
    </source>
</evidence>
<feature type="compositionally biased region" description="Basic and acidic residues" evidence="6">
    <location>
        <begin position="1278"/>
        <end position="1291"/>
    </location>
</feature>
<dbReference type="GO" id="GO:0006406">
    <property type="term" value="P:mRNA export from nucleus"/>
    <property type="evidence" value="ECO:0007669"/>
    <property type="project" value="InterPro"/>
</dbReference>
<reference evidence="10 11" key="1">
    <citation type="journal article" date="2022" name="Cell">
        <title>Repeat-based holocentromeres influence genome architecture and karyotype evolution.</title>
        <authorList>
            <person name="Hofstatter P.G."/>
            <person name="Thangavel G."/>
            <person name="Lux T."/>
            <person name="Neumann P."/>
            <person name="Vondrak T."/>
            <person name="Novak P."/>
            <person name="Zhang M."/>
            <person name="Costa L."/>
            <person name="Castellani M."/>
            <person name="Scott A."/>
            <person name="Toegelov H."/>
            <person name="Fuchs J."/>
            <person name="Mata-Sucre Y."/>
            <person name="Dias Y."/>
            <person name="Vanzela A.L.L."/>
            <person name="Huettel B."/>
            <person name="Almeida C.C.S."/>
            <person name="Simkova H."/>
            <person name="Souza G."/>
            <person name="Pedrosa-Harand A."/>
            <person name="Macas J."/>
            <person name="Mayer K.F.X."/>
            <person name="Houben A."/>
            <person name="Marques A."/>
        </authorList>
    </citation>
    <scope>NUCLEOTIDE SEQUENCE [LARGE SCALE GENOMIC DNA]</scope>
    <source>
        <strain evidence="10">RhyTen1mFocal</strain>
    </source>
</reference>
<organism evidence="10 11">
    <name type="scientific">Rhynchospora tenuis</name>
    <dbReference type="NCBI Taxonomy" id="198213"/>
    <lineage>
        <taxon>Eukaryota</taxon>
        <taxon>Viridiplantae</taxon>
        <taxon>Streptophyta</taxon>
        <taxon>Embryophyta</taxon>
        <taxon>Tracheophyta</taxon>
        <taxon>Spermatophyta</taxon>
        <taxon>Magnoliopsida</taxon>
        <taxon>Liliopsida</taxon>
        <taxon>Poales</taxon>
        <taxon>Cyperaceae</taxon>
        <taxon>Cyperoideae</taxon>
        <taxon>Rhynchosporeae</taxon>
        <taxon>Rhynchospora</taxon>
    </lineage>
</organism>
<dbReference type="InterPro" id="IPR032302">
    <property type="entry name" value="THOC2_N"/>
</dbReference>
<evidence type="ECO:0000256" key="4">
    <source>
        <dbReference type="ARBA" id="ARBA00023242"/>
    </source>
</evidence>
<evidence type="ECO:0000256" key="1">
    <source>
        <dbReference type="ARBA" id="ARBA00004123"/>
    </source>
</evidence>
<dbReference type="GO" id="GO:0006397">
    <property type="term" value="P:mRNA processing"/>
    <property type="evidence" value="ECO:0007669"/>
    <property type="project" value="InterPro"/>
</dbReference>
<proteinExistence type="inferred from homology"/>
<dbReference type="PANTHER" id="PTHR21597">
    <property type="entry name" value="THO2 PROTEIN"/>
    <property type="match status" value="1"/>
</dbReference>
<evidence type="ECO:0000256" key="6">
    <source>
        <dbReference type="SAM" id="MobiDB-lite"/>
    </source>
</evidence>
<keyword evidence="5" id="KW-0175">Coiled coil</keyword>
<comment type="similarity">
    <text evidence="2">Belongs to the THOC2 family.</text>
</comment>
<dbReference type="EMBL" id="JAMRDG010000001">
    <property type="protein sequence ID" value="KAJ3708607.1"/>
    <property type="molecule type" value="Genomic_DNA"/>
</dbReference>
<dbReference type="InterPro" id="IPR021418">
    <property type="entry name" value="THO_THOC2_C"/>
</dbReference>
<accession>A0AAD6A2P0</accession>
<evidence type="ECO:0000313" key="11">
    <source>
        <dbReference type="Proteomes" id="UP001210211"/>
    </source>
</evidence>
<dbReference type="Proteomes" id="UP001210211">
    <property type="component" value="Unassembled WGS sequence"/>
</dbReference>
<feature type="domain" description="THO complex subunit 2 N-terminal" evidence="9">
    <location>
        <begin position="13"/>
        <end position="417"/>
    </location>
</feature>
<feature type="domain" description="THO complex subunitTHOC2 C-terminal" evidence="7">
    <location>
        <begin position="911"/>
        <end position="1206"/>
    </location>
</feature>
<evidence type="ECO:0000256" key="2">
    <source>
        <dbReference type="ARBA" id="ARBA00007857"/>
    </source>
</evidence>
<feature type="compositionally biased region" description="Polar residues" evidence="6">
    <location>
        <begin position="1340"/>
        <end position="1359"/>
    </location>
</feature>
<dbReference type="Pfam" id="PF11732">
    <property type="entry name" value="Thoc2"/>
    <property type="match status" value="1"/>
</dbReference>
<evidence type="ECO:0000256" key="5">
    <source>
        <dbReference type="SAM" id="Coils"/>
    </source>
</evidence>
<feature type="coiled-coil region" evidence="5">
    <location>
        <begin position="934"/>
        <end position="996"/>
    </location>
</feature>
<dbReference type="Pfam" id="PF16134">
    <property type="entry name" value="THOC2_N"/>
    <property type="match status" value="2"/>
</dbReference>
<feature type="compositionally biased region" description="Polar residues" evidence="6">
    <location>
        <begin position="1240"/>
        <end position="1251"/>
    </location>
</feature>
<feature type="compositionally biased region" description="Basic and acidic residues" evidence="6">
    <location>
        <begin position="1320"/>
        <end position="1329"/>
    </location>
</feature>
<keyword evidence="4" id="KW-0539">Nucleus</keyword>
<feature type="compositionally biased region" description="Basic and acidic residues" evidence="6">
    <location>
        <begin position="1585"/>
        <end position="1624"/>
    </location>
</feature>
<evidence type="ECO:0000259" key="9">
    <source>
        <dbReference type="Pfam" id="PF16134"/>
    </source>
</evidence>
<dbReference type="InterPro" id="IPR021726">
    <property type="entry name" value="THO_THOC2_N"/>
</dbReference>
<feature type="compositionally biased region" description="Pro residues" evidence="6">
    <location>
        <begin position="1471"/>
        <end position="1480"/>
    </location>
</feature>
<evidence type="ECO:0000313" key="10">
    <source>
        <dbReference type="EMBL" id="KAJ3708607.1"/>
    </source>
</evidence>
<feature type="domain" description="THO complex subunit 2 N-terminal" evidence="9">
    <location>
        <begin position="452"/>
        <end position="589"/>
    </location>
</feature>
<comment type="subcellular location">
    <subcellularLocation>
        <location evidence="1">Nucleus</location>
    </subcellularLocation>
</comment>
<name>A0AAD6A2P0_9POAL</name>
<dbReference type="InterPro" id="IPR040007">
    <property type="entry name" value="Tho2"/>
</dbReference>
<dbReference type="Pfam" id="PF11262">
    <property type="entry name" value="Tho2"/>
    <property type="match status" value="1"/>
</dbReference>